<dbReference type="Proteomes" id="UP000609172">
    <property type="component" value="Unassembled WGS sequence"/>
</dbReference>
<dbReference type="GO" id="GO:0016020">
    <property type="term" value="C:membrane"/>
    <property type="evidence" value="ECO:0007669"/>
    <property type="project" value="TreeGrafter"/>
</dbReference>
<feature type="transmembrane region" description="Helical" evidence="1">
    <location>
        <begin position="155"/>
        <end position="176"/>
    </location>
</feature>
<keyword evidence="1" id="KW-0472">Membrane</keyword>
<dbReference type="InterPro" id="IPR050879">
    <property type="entry name" value="Acyltransferase_3"/>
</dbReference>
<sequence length="359" mass="41734">MQDQKIRISFLDGIRGASALFVVLFHAMLFTKSGFHFSDNLFLNVLQKINSIGHISVSIFIVLSGFCLAIPVVNNDLLLKKGFIVYIKRRSNRIIFPYYMALLFSIILYYIFPILQEPANTVWDSKIPLTAPSVIAHVFLVHNWNVDWIYKINGAHWSVATEWQIYFVFPVLLFFWRKFNLITAIFFSLILTIILYKLVPFAEPQFILLFFMGVISAYFTFSNSFEINEVQLLPCCLLLFIPMCLAVYYKFPAKAIYQVFFGLNFAFLLYLLTKIQLNGLSNKLINVLSGKCLGFLGKISYSLYLIHGPILALFNLYLMKYFIISYNNTLMIMCFLVVPFCVLISYGFYYLIERKFQNN</sequence>
<proteinExistence type="predicted"/>
<dbReference type="PANTHER" id="PTHR23028:SF53">
    <property type="entry name" value="ACYL_TRANSF_3 DOMAIN-CONTAINING PROTEIN"/>
    <property type="match status" value="1"/>
</dbReference>
<feature type="transmembrane region" description="Helical" evidence="1">
    <location>
        <begin position="232"/>
        <end position="249"/>
    </location>
</feature>
<feature type="transmembrane region" description="Helical" evidence="1">
    <location>
        <begin position="330"/>
        <end position="352"/>
    </location>
</feature>
<dbReference type="Pfam" id="PF01757">
    <property type="entry name" value="Acyl_transf_3"/>
    <property type="match status" value="1"/>
</dbReference>
<dbReference type="AlphaFoldDB" id="A0A934PQL7"/>
<feature type="domain" description="Acyltransferase 3" evidence="2">
    <location>
        <begin position="9"/>
        <end position="345"/>
    </location>
</feature>
<keyword evidence="4" id="KW-1185">Reference proteome</keyword>
<dbReference type="EMBL" id="JAEHFV010000010">
    <property type="protein sequence ID" value="MBK0371285.1"/>
    <property type="molecule type" value="Genomic_DNA"/>
</dbReference>
<dbReference type="GO" id="GO:0000271">
    <property type="term" value="P:polysaccharide biosynthetic process"/>
    <property type="evidence" value="ECO:0007669"/>
    <property type="project" value="TreeGrafter"/>
</dbReference>
<dbReference type="GO" id="GO:0016747">
    <property type="term" value="F:acyltransferase activity, transferring groups other than amino-acyl groups"/>
    <property type="evidence" value="ECO:0007669"/>
    <property type="project" value="InterPro"/>
</dbReference>
<comment type="caution">
    <text evidence="3">The sequence shown here is derived from an EMBL/GenBank/DDBJ whole genome shotgun (WGS) entry which is preliminary data.</text>
</comment>
<keyword evidence="1" id="KW-0812">Transmembrane</keyword>
<organism evidence="3 4">
    <name type="scientific">Flavobacterium agrisoli</name>
    <dbReference type="NCBI Taxonomy" id="2793066"/>
    <lineage>
        <taxon>Bacteria</taxon>
        <taxon>Pseudomonadati</taxon>
        <taxon>Bacteroidota</taxon>
        <taxon>Flavobacteriia</taxon>
        <taxon>Flavobacteriales</taxon>
        <taxon>Flavobacteriaceae</taxon>
        <taxon>Flavobacterium</taxon>
    </lineage>
</organism>
<feature type="transmembrane region" description="Helical" evidence="1">
    <location>
        <begin position="301"/>
        <end position="324"/>
    </location>
</feature>
<dbReference type="InterPro" id="IPR002656">
    <property type="entry name" value="Acyl_transf_3_dom"/>
</dbReference>
<evidence type="ECO:0000313" key="4">
    <source>
        <dbReference type="Proteomes" id="UP000609172"/>
    </source>
</evidence>
<gene>
    <name evidence="3" type="ORF">I5M07_15765</name>
</gene>
<reference evidence="3" key="1">
    <citation type="submission" date="2020-12" db="EMBL/GenBank/DDBJ databases">
        <title>Bacterial novel species Flavobacterium sp. SE-1-e isolated from soil.</title>
        <authorList>
            <person name="Jung H.-Y."/>
        </authorList>
    </citation>
    <scope>NUCLEOTIDE SEQUENCE</scope>
    <source>
        <strain evidence="3">SE-1-e</strain>
    </source>
</reference>
<dbReference type="RefSeq" id="WP_200107411.1">
    <property type="nucleotide sequence ID" value="NZ_JAEHFV010000010.1"/>
</dbReference>
<name>A0A934PQL7_9FLAO</name>
<keyword evidence="3" id="KW-0012">Acyltransferase</keyword>
<keyword evidence="1" id="KW-1133">Transmembrane helix</keyword>
<dbReference type="PANTHER" id="PTHR23028">
    <property type="entry name" value="ACETYLTRANSFERASE"/>
    <property type="match status" value="1"/>
</dbReference>
<feature type="transmembrane region" description="Helical" evidence="1">
    <location>
        <begin position="181"/>
        <end position="199"/>
    </location>
</feature>
<evidence type="ECO:0000313" key="3">
    <source>
        <dbReference type="EMBL" id="MBK0371285.1"/>
    </source>
</evidence>
<evidence type="ECO:0000256" key="1">
    <source>
        <dbReference type="SAM" id="Phobius"/>
    </source>
</evidence>
<evidence type="ECO:0000259" key="2">
    <source>
        <dbReference type="Pfam" id="PF01757"/>
    </source>
</evidence>
<keyword evidence="3" id="KW-0808">Transferase</keyword>
<feature type="transmembrane region" description="Helical" evidence="1">
    <location>
        <begin position="205"/>
        <end position="225"/>
    </location>
</feature>
<protein>
    <submittedName>
        <fullName evidence="3">Acyltransferase</fullName>
    </submittedName>
</protein>
<feature type="transmembrane region" description="Helical" evidence="1">
    <location>
        <begin position="12"/>
        <end position="31"/>
    </location>
</feature>
<feature type="transmembrane region" description="Helical" evidence="1">
    <location>
        <begin position="255"/>
        <end position="273"/>
    </location>
</feature>
<feature type="transmembrane region" description="Helical" evidence="1">
    <location>
        <begin position="51"/>
        <end position="73"/>
    </location>
</feature>
<accession>A0A934PQL7</accession>
<feature type="transmembrane region" description="Helical" evidence="1">
    <location>
        <begin position="94"/>
        <end position="112"/>
    </location>
</feature>